<dbReference type="GO" id="GO:0005506">
    <property type="term" value="F:iron ion binding"/>
    <property type="evidence" value="ECO:0007669"/>
    <property type="project" value="InterPro"/>
</dbReference>
<dbReference type="InterPro" id="IPR002401">
    <property type="entry name" value="Cyt_P450_E_grp-I"/>
</dbReference>
<dbReference type="CDD" id="cd11053">
    <property type="entry name" value="CYP110-like"/>
    <property type="match status" value="1"/>
</dbReference>
<dbReference type="GO" id="GO:0016705">
    <property type="term" value="F:oxidoreductase activity, acting on paired donors, with incorporation or reduction of molecular oxygen"/>
    <property type="evidence" value="ECO:0007669"/>
    <property type="project" value="InterPro"/>
</dbReference>
<reference evidence="7" key="1">
    <citation type="submission" date="2020-05" db="EMBL/GenBank/DDBJ databases">
        <authorList>
            <person name="Chiriac C."/>
            <person name="Salcher M."/>
            <person name="Ghai R."/>
            <person name="Kavagutti S V."/>
        </authorList>
    </citation>
    <scope>NUCLEOTIDE SEQUENCE</scope>
</reference>
<evidence type="ECO:0000256" key="2">
    <source>
        <dbReference type="ARBA" id="ARBA00022617"/>
    </source>
</evidence>
<protein>
    <submittedName>
        <fullName evidence="7">Unannotated protein</fullName>
    </submittedName>
</protein>
<accession>A0A6J6A278</accession>
<dbReference type="InterPro" id="IPR017972">
    <property type="entry name" value="Cyt_P450_CS"/>
</dbReference>
<comment type="similarity">
    <text evidence="1">Belongs to the cytochrome P450 family.</text>
</comment>
<dbReference type="PROSITE" id="PS00086">
    <property type="entry name" value="CYTOCHROME_P450"/>
    <property type="match status" value="1"/>
</dbReference>
<evidence type="ECO:0000256" key="3">
    <source>
        <dbReference type="ARBA" id="ARBA00022723"/>
    </source>
</evidence>
<dbReference type="SUPFAM" id="SSF48264">
    <property type="entry name" value="Cytochrome P450"/>
    <property type="match status" value="1"/>
</dbReference>
<dbReference type="EMBL" id="CAESAO010000199">
    <property type="protein sequence ID" value="CAB4347210.1"/>
    <property type="molecule type" value="Genomic_DNA"/>
</dbReference>
<dbReference type="PRINTS" id="PR00463">
    <property type="entry name" value="EP450I"/>
</dbReference>
<dbReference type="InterPro" id="IPR050196">
    <property type="entry name" value="Cytochrome_P450_Monoox"/>
</dbReference>
<evidence type="ECO:0000313" key="7">
    <source>
        <dbReference type="EMBL" id="CAB4347210.1"/>
    </source>
</evidence>
<dbReference type="Gene3D" id="1.10.630.10">
    <property type="entry name" value="Cytochrome P450"/>
    <property type="match status" value="1"/>
</dbReference>
<sequence>MATQAPTMLDLPPGPRQPRYAQALQWVMRPQEFVVRQRERFGDVFTLEFIDGQPLVFLSDPEDIRTVFTGSAEVMHAGEANKVLAPILGSRSILLLDEAEHLRQRRLLLPPFHGERMLRYEAIMAEAAERELATWQEGETIEMLPRMQALTLEVIMRAVFGIEDGLEMERLRTLLRTMLQATTDMRQMALSLIMGPESERLQQRLRKVLDPVDAELYRVIAEHRDAPDLEAREDILSMLLLARDEDGEPMTDLELRDELMTLLLAGHETTASSLSWAFEQMTHQPQTLERLTEELRAGGGDEPYAEAVIQETMRLRPVLPIVIRLLKEPITVGQGRFRLPAGTRVAPAIILVHLRDDIYPDPYEFRPERFIETPPGTYTWIPFGGGMRRCVGSAFAQFEMRAVLRAVLTNFDIESDGGPERIARRSLTIVPDHGGRVRLVRRVKSASFEATAQGALAL</sequence>
<evidence type="ECO:0000256" key="1">
    <source>
        <dbReference type="ARBA" id="ARBA00010617"/>
    </source>
</evidence>
<dbReference type="PRINTS" id="PR00385">
    <property type="entry name" value="P450"/>
</dbReference>
<dbReference type="PANTHER" id="PTHR24291">
    <property type="entry name" value="CYTOCHROME P450 FAMILY 4"/>
    <property type="match status" value="1"/>
</dbReference>
<keyword evidence="4" id="KW-0560">Oxidoreductase</keyword>
<evidence type="ECO:0000256" key="5">
    <source>
        <dbReference type="ARBA" id="ARBA00023004"/>
    </source>
</evidence>
<gene>
    <name evidence="7" type="ORF">UFOPK3522_01608</name>
</gene>
<evidence type="ECO:0000256" key="6">
    <source>
        <dbReference type="ARBA" id="ARBA00023033"/>
    </source>
</evidence>
<proteinExistence type="inferred from homology"/>
<dbReference type="GO" id="GO:0004497">
    <property type="term" value="F:monooxygenase activity"/>
    <property type="evidence" value="ECO:0007669"/>
    <property type="project" value="UniProtKB-KW"/>
</dbReference>
<organism evidence="7">
    <name type="scientific">freshwater metagenome</name>
    <dbReference type="NCBI Taxonomy" id="449393"/>
    <lineage>
        <taxon>unclassified sequences</taxon>
        <taxon>metagenomes</taxon>
        <taxon>ecological metagenomes</taxon>
    </lineage>
</organism>
<keyword evidence="6" id="KW-0503">Monooxygenase</keyword>
<dbReference type="Pfam" id="PF00067">
    <property type="entry name" value="p450"/>
    <property type="match status" value="1"/>
</dbReference>
<dbReference type="GO" id="GO:0020037">
    <property type="term" value="F:heme binding"/>
    <property type="evidence" value="ECO:0007669"/>
    <property type="project" value="InterPro"/>
</dbReference>
<dbReference type="PANTHER" id="PTHR24291:SF50">
    <property type="entry name" value="BIFUNCTIONAL ALBAFLAVENONE MONOOXYGENASE_TERPENE SYNTHASE"/>
    <property type="match status" value="1"/>
</dbReference>
<keyword evidence="2" id="KW-0349">Heme</keyword>
<dbReference type="AlphaFoldDB" id="A0A6J6A278"/>
<dbReference type="InterPro" id="IPR001128">
    <property type="entry name" value="Cyt_P450"/>
</dbReference>
<dbReference type="InterPro" id="IPR036396">
    <property type="entry name" value="Cyt_P450_sf"/>
</dbReference>
<evidence type="ECO:0000256" key="4">
    <source>
        <dbReference type="ARBA" id="ARBA00023002"/>
    </source>
</evidence>
<keyword evidence="3" id="KW-0479">Metal-binding</keyword>
<keyword evidence="5" id="KW-0408">Iron</keyword>
<name>A0A6J6A278_9ZZZZ</name>